<gene>
    <name evidence="1" type="ordered locus">Thal_0329</name>
</gene>
<proteinExistence type="predicted"/>
<evidence type="ECO:0000313" key="2">
    <source>
        <dbReference type="Proteomes" id="UP000002043"/>
    </source>
</evidence>
<protein>
    <submittedName>
        <fullName evidence="1">Uncharacterized protein</fullName>
    </submittedName>
</protein>
<keyword evidence="2" id="KW-1185">Reference proteome</keyword>
<sequence length="83" mass="9590">MARRGRKRGGARYRRVTISLPKRLYAILNGIAMGDERKLNRLIKGILEDKLLESTVAELELYLGRGEEEEEEEMAESEEQPKE</sequence>
<dbReference type="HOGENOM" id="CLU_2537977_0_0_0"/>
<dbReference type="KEGG" id="tal:Thal_0329"/>
<dbReference type="OrthoDB" id="15642at2"/>
<name>D3SP77_THEAH</name>
<evidence type="ECO:0000313" key="1">
    <source>
        <dbReference type="EMBL" id="ADC88964.1"/>
    </source>
</evidence>
<dbReference type="AlphaFoldDB" id="D3SP77"/>
<dbReference type="Proteomes" id="UP000002043">
    <property type="component" value="Chromosome"/>
</dbReference>
<dbReference type="EMBL" id="CP001931">
    <property type="protein sequence ID" value="ADC88964.1"/>
    <property type="molecule type" value="Genomic_DNA"/>
</dbReference>
<dbReference type="RefSeq" id="WP_012991371.1">
    <property type="nucleotide sequence ID" value="NC_013894.1"/>
</dbReference>
<accession>D3SP77</accession>
<dbReference type="STRING" id="638303.Thal_0329"/>
<reference evidence="2" key="1">
    <citation type="journal article" date="2010" name="Stand. Genomic Sci.">
        <title>Complete genome sequence of Thermocrinis albus type strain (HI 11/12T).</title>
        <authorList>
            <person name="Wirth R."/>
            <person name="Sikorski J."/>
            <person name="Brambilla E."/>
            <person name="Misra M."/>
            <person name="Lapidus A."/>
            <person name="Copeland A."/>
            <person name="Nolan M."/>
            <person name="Lucas S."/>
            <person name="Chen F."/>
            <person name="Tice H."/>
            <person name="Cheng J.F."/>
            <person name="Han C."/>
            <person name="Detter J.C."/>
            <person name="Tapia R."/>
            <person name="Bruce D."/>
            <person name="Goodwin L."/>
            <person name="Pitluck S."/>
            <person name="Pati A."/>
            <person name="Anderson I."/>
            <person name="Ivanova N."/>
            <person name="Mavromatis K."/>
            <person name="Mikhailova N."/>
            <person name="Chen A."/>
            <person name="Palaniappan K."/>
            <person name="Bilek Y."/>
            <person name="Hader T."/>
            <person name="Land M."/>
            <person name="Hauser L."/>
            <person name="Chang Y.J."/>
            <person name="Jeffries C.D."/>
            <person name="Tindall B.J."/>
            <person name="Rohde M."/>
            <person name="Goker M."/>
            <person name="Bristow J."/>
            <person name="Eisen J.A."/>
            <person name="Markowitz V."/>
            <person name="Hugenholtz P."/>
            <person name="Kyrpides N.C."/>
            <person name="Klenk H.P."/>
        </authorList>
    </citation>
    <scope>NUCLEOTIDE SEQUENCE [LARGE SCALE GENOMIC DNA]</scope>
    <source>
        <strain evidence="2">DSM 14484 / JCM 11386 / HI 11/12</strain>
    </source>
</reference>
<dbReference type="eggNOG" id="ENOG5034B6J">
    <property type="taxonomic scope" value="Bacteria"/>
</dbReference>
<organism evidence="1 2">
    <name type="scientific">Thermocrinis albus (strain DSM 14484 / JCM 11386 / HI 11/12)</name>
    <dbReference type="NCBI Taxonomy" id="638303"/>
    <lineage>
        <taxon>Bacteria</taxon>
        <taxon>Pseudomonadati</taxon>
        <taxon>Aquificota</taxon>
        <taxon>Aquificia</taxon>
        <taxon>Aquificales</taxon>
        <taxon>Aquificaceae</taxon>
        <taxon>Thermocrinis</taxon>
    </lineage>
</organism>